<keyword evidence="4" id="KW-0732">Signal</keyword>
<feature type="binding site" evidence="9">
    <location>
        <position position="235"/>
    </location>
    <ligand>
        <name>FAD</name>
        <dbReference type="ChEBI" id="CHEBI:57692"/>
    </ligand>
</feature>
<comment type="caution">
    <text evidence="11">The sequence shown here is derived from an EMBL/GenBank/DDBJ whole genome shotgun (WGS) entry which is preliminary data.</text>
</comment>
<evidence type="ECO:0000256" key="3">
    <source>
        <dbReference type="ARBA" id="ARBA00022630"/>
    </source>
</evidence>
<comment type="similarity">
    <text evidence="2">Belongs to the GMC oxidoreductase family.</text>
</comment>
<dbReference type="PANTHER" id="PTHR11552">
    <property type="entry name" value="GLUCOSE-METHANOL-CHOLINE GMC OXIDOREDUCTASE"/>
    <property type="match status" value="1"/>
</dbReference>
<feature type="active site" description="Proton donor" evidence="8">
    <location>
        <position position="539"/>
    </location>
</feature>
<dbReference type="InterPro" id="IPR012132">
    <property type="entry name" value="GMC_OxRdtase"/>
</dbReference>
<dbReference type="Gene3D" id="3.30.560.10">
    <property type="entry name" value="Glucose Oxidase, domain 3"/>
    <property type="match status" value="1"/>
</dbReference>
<evidence type="ECO:0000256" key="8">
    <source>
        <dbReference type="PIRSR" id="PIRSR000137-1"/>
    </source>
</evidence>
<name>A0AAW0C052_9AGAR</name>
<dbReference type="PROSITE" id="PS00624">
    <property type="entry name" value="GMC_OXRED_2"/>
    <property type="match status" value="1"/>
</dbReference>
<feature type="active site" description="Proton acceptor" evidence="8">
    <location>
        <position position="582"/>
    </location>
</feature>
<keyword evidence="3" id="KW-0285">Flavoprotein</keyword>
<keyword evidence="12" id="KW-1185">Reference proteome</keyword>
<evidence type="ECO:0000256" key="1">
    <source>
        <dbReference type="ARBA" id="ARBA00001974"/>
    </source>
</evidence>
<protein>
    <recommendedName>
        <fullName evidence="10">Glucose-methanol-choline oxidoreductase N-terminal domain-containing protein</fullName>
    </recommendedName>
</protein>
<evidence type="ECO:0000259" key="10">
    <source>
        <dbReference type="PROSITE" id="PS00624"/>
    </source>
</evidence>
<reference evidence="11 12" key="1">
    <citation type="submission" date="2024-01" db="EMBL/GenBank/DDBJ databases">
        <title>A draft genome for a cacao thread blight-causing isolate of Paramarasmius palmivorus.</title>
        <authorList>
            <person name="Baruah I.K."/>
            <person name="Bukari Y."/>
            <person name="Amoako-Attah I."/>
            <person name="Meinhardt L.W."/>
            <person name="Bailey B.A."/>
            <person name="Cohen S.P."/>
        </authorList>
    </citation>
    <scope>NUCLEOTIDE SEQUENCE [LARGE SCALE GENOMIC DNA]</scope>
    <source>
        <strain evidence="11 12">GH-12</strain>
    </source>
</reference>
<evidence type="ECO:0000256" key="7">
    <source>
        <dbReference type="ARBA" id="ARBA00023180"/>
    </source>
</evidence>
<evidence type="ECO:0000256" key="5">
    <source>
        <dbReference type="ARBA" id="ARBA00022827"/>
    </source>
</evidence>
<dbReference type="InterPro" id="IPR007867">
    <property type="entry name" value="GMC_OxRtase_C"/>
</dbReference>
<dbReference type="Proteomes" id="UP001383192">
    <property type="component" value="Unassembled WGS sequence"/>
</dbReference>
<evidence type="ECO:0000256" key="6">
    <source>
        <dbReference type="ARBA" id="ARBA00023002"/>
    </source>
</evidence>
<dbReference type="InterPro" id="IPR000172">
    <property type="entry name" value="GMC_OxRdtase_N"/>
</dbReference>
<dbReference type="Pfam" id="PF05199">
    <property type="entry name" value="GMC_oxred_C"/>
    <property type="match status" value="1"/>
</dbReference>
<evidence type="ECO:0000313" key="12">
    <source>
        <dbReference type="Proteomes" id="UP001383192"/>
    </source>
</evidence>
<dbReference type="SUPFAM" id="SSF51905">
    <property type="entry name" value="FAD/NAD(P)-binding domain"/>
    <property type="match status" value="1"/>
</dbReference>
<evidence type="ECO:0000256" key="9">
    <source>
        <dbReference type="PIRSR" id="PIRSR000137-2"/>
    </source>
</evidence>
<evidence type="ECO:0000256" key="2">
    <source>
        <dbReference type="ARBA" id="ARBA00010790"/>
    </source>
</evidence>
<evidence type="ECO:0000313" key="11">
    <source>
        <dbReference type="EMBL" id="KAK7032149.1"/>
    </source>
</evidence>
<feature type="domain" description="Glucose-methanol-choline oxidoreductase N-terminal" evidence="10">
    <location>
        <begin position="276"/>
        <end position="290"/>
    </location>
</feature>
<dbReference type="SUPFAM" id="SSF54373">
    <property type="entry name" value="FAD-linked reductases, C-terminal domain"/>
    <property type="match status" value="1"/>
</dbReference>
<keyword evidence="6" id="KW-0560">Oxidoreductase</keyword>
<dbReference type="AlphaFoldDB" id="A0AAW0C052"/>
<dbReference type="InterPro" id="IPR036188">
    <property type="entry name" value="FAD/NAD-bd_sf"/>
</dbReference>
<dbReference type="GO" id="GO:0050660">
    <property type="term" value="F:flavin adenine dinucleotide binding"/>
    <property type="evidence" value="ECO:0007669"/>
    <property type="project" value="InterPro"/>
</dbReference>
<accession>A0AAW0C052</accession>
<dbReference type="PIRSF" id="PIRSF000137">
    <property type="entry name" value="Alcohol_oxidase"/>
    <property type="match status" value="1"/>
</dbReference>
<dbReference type="Gene3D" id="3.50.50.60">
    <property type="entry name" value="FAD/NAD(P)-binding domain"/>
    <property type="match status" value="1"/>
</dbReference>
<proteinExistence type="inferred from homology"/>
<evidence type="ECO:0000256" key="4">
    <source>
        <dbReference type="ARBA" id="ARBA00022729"/>
    </source>
</evidence>
<gene>
    <name evidence="11" type="ORF">VNI00_013323</name>
</gene>
<dbReference type="GO" id="GO:0016614">
    <property type="term" value="F:oxidoreductase activity, acting on CH-OH group of donors"/>
    <property type="evidence" value="ECO:0007669"/>
    <property type="project" value="InterPro"/>
</dbReference>
<dbReference type="EMBL" id="JAYKXP010000067">
    <property type="protein sequence ID" value="KAK7032149.1"/>
    <property type="molecule type" value="Genomic_DNA"/>
</dbReference>
<sequence>MNIGLTVAARLTEDESVSVAVIEAGWNWEGVEAIYIPGLYGTIGVSTFAATINWLYPTVPQAHGNNRTLTINAGKALGGSSTINAMIFANILLSSTHPRALKDQYDTWGALNNDTSWTWDSLLPFFRKSENFTTPTNTQLARGVDWEPEVHGFEGHVHASFPDGYLFPASSLFIDAAEDLGWTASPDLTNGETNAVGFTPFSIDGVNKTRCSAACASYKPFVDRPNYEVIMNATVTRIIWSETSDNSSLTAMGVEYILNGETHVANVTSEVLLAAGTIGSPKILELSGVGNSTILQSAGVNPVLDLPTVGENLADHIHSWVNAITTPETLTKEILGDPQVAQQQLELWYENRTGMYAGAYMSLGFAAPLNLLTQERLEGLLAEAENNLTHYATEFSNGNTDLAKGIEAQHKLALSLYQQNRETVVEYYMDAIYGGPSNSSDLPPSNFSTINTVFQAPLSRGRSHISSSEPNDVPLIDPAYWAHPLDRAVHVAAIQYARKLIMSPPLDSIHEGEFEPGPNITTDEEVEEYLRDVFHPDNHEIGTLSMLPRELGGVVDTKLKVYGIGNVRAIDASIIPIHISSHTSSTVYMIAERAADIIKSDRLQNIHL</sequence>
<dbReference type="PANTHER" id="PTHR11552:SF201">
    <property type="entry name" value="GLUCOSE-METHANOL-CHOLINE OXIDOREDUCTASE N-TERMINAL DOMAIN-CONTAINING PROTEIN"/>
    <property type="match status" value="1"/>
</dbReference>
<keyword evidence="5 9" id="KW-0274">FAD</keyword>
<keyword evidence="7" id="KW-0325">Glycoprotein</keyword>
<dbReference type="Pfam" id="PF00732">
    <property type="entry name" value="GMC_oxred_N"/>
    <property type="match status" value="1"/>
</dbReference>
<organism evidence="11 12">
    <name type="scientific">Paramarasmius palmivorus</name>
    <dbReference type="NCBI Taxonomy" id="297713"/>
    <lineage>
        <taxon>Eukaryota</taxon>
        <taxon>Fungi</taxon>
        <taxon>Dikarya</taxon>
        <taxon>Basidiomycota</taxon>
        <taxon>Agaricomycotina</taxon>
        <taxon>Agaricomycetes</taxon>
        <taxon>Agaricomycetidae</taxon>
        <taxon>Agaricales</taxon>
        <taxon>Marasmiineae</taxon>
        <taxon>Marasmiaceae</taxon>
        <taxon>Paramarasmius</taxon>
    </lineage>
</organism>
<comment type="cofactor">
    <cofactor evidence="1 9">
        <name>FAD</name>
        <dbReference type="ChEBI" id="CHEBI:57692"/>
    </cofactor>
</comment>